<evidence type="ECO:0000259" key="1">
    <source>
        <dbReference type="PROSITE" id="PS51733"/>
    </source>
</evidence>
<dbReference type="EMBL" id="AP027370">
    <property type="protein sequence ID" value="BDY11748.1"/>
    <property type="molecule type" value="Genomic_DNA"/>
</dbReference>
<dbReference type="PANTHER" id="PTHR43679:SF2">
    <property type="entry name" value="OCTANOYL-[GCVH]:PROTEIN N-OCTANOYLTRANSFERASE"/>
    <property type="match status" value="1"/>
</dbReference>
<reference evidence="2 3" key="1">
    <citation type="submission" date="2023-03" db="EMBL/GenBank/DDBJ databases">
        <title>Description of Hydrogenimonas sp. ISO32.</title>
        <authorList>
            <person name="Mino S."/>
            <person name="Fukazawa S."/>
            <person name="Sawabe T."/>
        </authorList>
    </citation>
    <scope>NUCLEOTIDE SEQUENCE [LARGE SCALE GENOMIC DNA]</scope>
    <source>
        <strain evidence="2 3">ISO32</strain>
    </source>
</reference>
<evidence type="ECO:0000313" key="3">
    <source>
        <dbReference type="Proteomes" id="UP001321445"/>
    </source>
</evidence>
<keyword evidence="2" id="KW-0436">Ligase</keyword>
<proteinExistence type="predicted"/>
<feature type="domain" description="BPL/LPL catalytic" evidence="1">
    <location>
        <begin position="23"/>
        <end position="219"/>
    </location>
</feature>
<dbReference type="Gene3D" id="3.30.930.10">
    <property type="entry name" value="Bira Bifunctional Protein, Domain 2"/>
    <property type="match status" value="1"/>
</dbReference>
<dbReference type="InterPro" id="IPR004143">
    <property type="entry name" value="BPL_LPL_catalytic"/>
</dbReference>
<dbReference type="Proteomes" id="UP001321445">
    <property type="component" value="Chromosome"/>
</dbReference>
<evidence type="ECO:0000313" key="2">
    <source>
        <dbReference type="EMBL" id="BDY11748.1"/>
    </source>
</evidence>
<organism evidence="2 3">
    <name type="scientific">Hydrogenimonas cancrithermarum</name>
    <dbReference type="NCBI Taxonomy" id="2993563"/>
    <lineage>
        <taxon>Bacteria</taxon>
        <taxon>Pseudomonadati</taxon>
        <taxon>Campylobacterota</taxon>
        <taxon>Epsilonproteobacteria</taxon>
        <taxon>Campylobacterales</taxon>
        <taxon>Hydrogenimonadaceae</taxon>
        <taxon>Hydrogenimonas</taxon>
    </lineage>
</organism>
<dbReference type="SUPFAM" id="SSF55681">
    <property type="entry name" value="Class II aaRS and biotin synthetases"/>
    <property type="match status" value="1"/>
</dbReference>
<dbReference type="GO" id="GO:0016874">
    <property type="term" value="F:ligase activity"/>
    <property type="evidence" value="ECO:0007669"/>
    <property type="project" value="UniProtKB-KW"/>
</dbReference>
<dbReference type="InterPro" id="IPR045864">
    <property type="entry name" value="aa-tRNA-synth_II/BPL/LPL"/>
</dbReference>
<dbReference type="CDD" id="cd16443">
    <property type="entry name" value="LplA"/>
    <property type="match status" value="1"/>
</dbReference>
<keyword evidence="3" id="KW-1185">Reference proteome</keyword>
<sequence length="256" mass="28811">MEEESFGGWNMAVDEALLRSYRHGDAPIFRLYRWNPALTFGRYSKPAEALDLDSMKKYGVEGVRRITGGGILVHGGDISYSIVLPAAFAKRHGVKESYRLLCQFLIRFYEKLGLPAGFAAQEGLPERRSPICLAGREAYDIVVGERKIGGNAQRHTRTAMLQHGSIPLRYDKERFETLFAEASGFGESLSLETLGVVRCDEDLTPLLIEAFGKAMDADLFEDTMQREEEDLADRLFETKYKTAEWNIDGKEPSEKA</sequence>
<dbReference type="InterPro" id="IPR050664">
    <property type="entry name" value="Octanoyltrans_LipM/LipL"/>
</dbReference>
<accession>A0ABM8FJF7</accession>
<dbReference type="Pfam" id="PF21948">
    <property type="entry name" value="LplA-B_cat"/>
    <property type="match status" value="1"/>
</dbReference>
<name>A0ABM8FJF7_9BACT</name>
<dbReference type="PROSITE" id="PS51733">
    <property type="entry name" value="BPL_LPL_CATALYTIC"/>
    <property type="match status" value="1"/>
</dbReference>
<protein>
    <submittedName>
        <fullName evidence="2">Lipoate--protein ligase</fullName>
    </submittedName>
</protein>
<gene>
    <name evidence="2" type="primary">lplA</name>
    <name evidence="2" type="ORF">HCR_00600</name>
</gene>
<dbReference type="PANTHER" id="PTHR43679">
    <property type="entry name" value="OCTANOYLTRANSFERASE LIPM-RELATED"/>
    <property type="match status" value="1"/>
</dbReference>